<protein>
    <submittedName>
        <fullName evidence="1">Uncharacterized protein</fullName>
    </submittedName>
</protein>
<accession>A0A6J5KZW1</accession>
<proteinExistence type="predicted"/>
<sequence>MIVTHSANGREFMIVEVHPCSANHDVWHDQLHYQLAPQLNVNDPMYSEDLLPGNYNILFIAETATEEQAERVILKNWTGDLLKGMNGSGGEGWVPENGYWNYEGGECDFECASAIDSLHSLIRANFTDTTKHHLILEVIK</sequence>
<gene>
    <name evidence="1" type="ORF">UFOVP74_50</name>
</gene>
<name>A0A6J5KZW1_9CAUD</name>
<dbReference type="EMBL" id="LR796196">
    <property type="protein sequence ID" value="CAB4126496.1"/>
    <property type="molecule type" value="Genomic_DNA"/>
</dbReference>
<organism evidence="1">
    <name type="scientific">uncultured Caudovirales phage</name>
    <dbReference type="NCBI Taxonomy" id="2100421"/>
    <lineage>
        <taxon>Viruses</taxon>
        <taxon>Duplodnaviria</taxon>
        <taxon>Heunggongvirae</taxon>
        <taxon>Uroviricota</taxon>
        <taxon>Caudoviricetes</taxon>
        <taxon>Peduoviridae</taxon>
        <taxon>Maltschvirus</taxon>
        <taxon>Maltschvirus maltsch</taxon>
    </lineage>
</organism>
<evidence type="ECO:0000313" key="1">
    <source>
        <dbReference type="EMBL" id="CAB4126496.1"/>
    </source>
</evidence>
<reference evidence="1" key="1">
    <citation type="submission" date="2020-04" db="EMBL/GenBank/DDBJ databases">
        <authorList>
            <person name="Chiriac C."/>
            <person name="Salcher M."/>
            <person name="Ghai R."/>
            <person name="Kavagutti S V."/>
        </authorList>
    </citation>
    <scope>NUCLEOTIDE SEQUENCE</scope>
</reference>